<evidence type="ECO:0000256" key="5">
    <source>
        <dbReference type="ARBA" id="ARBA00022670"/>
    </source>
</evidence>
<dbReference type="GO" id="GO:0034727">
    <property type="term" value="P:piecemeal microautophagy of the nucleus"/>
    <property type="evidence" value="ECO:0007669"/>
    <property type="project" value="TreeGrafter"/>
</dbReference>
<sequence>MDTEDLFDNNKNVAYGKFSKKIKGAFKISDEAIKTEKYIINNIKINSNLKKKCNIKKKCENDIINMKDKKNEGICSHQNKSKYKLINYLNSIKYNLSIKKYFKMLVTVSFLNYLPLHLRNISNNVYISGTIFNLKDPESFKIFLILCKSKILLTYRSNFLLKISNSNNYCKNTNNNNINDNSNDDNNNNFNDNNNSTNENSNSLNDNNNNNDNNYSNNGINSIYERYKNIKEFEKTKGKWRKKEKKKKKRYYKESVIDFTDIPEHFLKNVYFDDKECFYIDLERISKHNTNNFYDSNSCISMSRYFYCSRDLYPKILGNEVNKDISTYSTNDSNNSILYLDNFKSDFSLNEKNKKNIEVLNCYDDEKTRIAYVNNTNINNSNNNNYSKYKNIEISNELLNNISKNNKQNEKNRTTENYIHYEKNQEKRNSKLESMPFNKKKNFDVNFRIKKKKYTIIIKKKKKKWTQFDDNIKYIQMSDNGWGCMLRVVQMILANILINYKISKKYVFFHNYGDYLLYKNYMNKLYSDKNENKKNSTIIQEKNIQGNLCSFKKIVENCDITNKIIKNFNKKIEYDKFYEKEKNESGFVIIKIESNLFHNNEDNSLINRNIKNLPMGLYCKSNKKINFLIKRKKKEIHEDKMKKNKSRAIYIYKKNDKTKNYVYHHFKSYENFLNSTDDNIQNIHVNNSLIYPILLQFRDTEKAKYSIQNIIYEIMKCKKIDEKEVQHFVHEWTGPTSSAMIISNLINKKKVRFVGKKKKKAIYHKINVLENDLINKKNPFKMKNYDLENSNNRKTKIIFMRKKNRQAFFSVAFETGVIYNNKVLKFFQIKQKISIIIWVCLKLGIDSMNISKYKKSILSCFLLKQFQGISSGNIHTSAYYFYSANENGLFYLDPHIKCQNAFTSINKYFNSEFFTDKIKILPWEYLNSSVSLIFVVDSKDDYMNLVKDLKLIDSSIFEFYDEEPQYSFKNKLSYDTDDSGLVLL</sequence>
<evidence type="ECO:0000256" key="8">
    <source>
        <dbReference type="ARBA" id="ARBA00022927"/>
    </source>
</evidence>
<dbReference type="InterPro" id="IPR046792">
    <property type="entry name" value="Peptidase_C54_cat"/>
</dbReference>
<dbReference type="GO" id="GO:0016485">
    <property type="term" value="P:protein processing"/>
    <property type="evidence" value="ECO:0007669"/>
    <property type="project" value="TreeGrafter"/>
</dbReference>
<evidence type="ECO:0000313" key="14">
    <source>
        <dbReference type="EMBL" id="CRH03964.1"/>
    </source>
</evidence>
<dbReference type="InterPro" id="IPR038765">
    <property type="entry name" value="Papain-like_cys_pep_sf"/>
</dbReference>
<evidence type="ECO:0000256" key="3">
    <source>
        <dbReference type="ARBA" id="ARBA00022448"/>
    </source>
</evidence>
<dbReference type="SUPFAM" id="SSF54001">
    <property type="entry name" value="Cysteine proteinases"/>
    <property type="match status" value="1"/>
</dbReference>
<evidence type="ECO:0000256" key="11">
    <source>
        <dbReference type="RuleBase" id="RU363115"/>
    </source>
</evidence>
<keyword evidence="4 11" id="KW-0963">Cytoplasm</keyword>
<keyword evidence="15" id="KW-1185">Reference proteome</keyword>
<dbReference type="OrthoDB" id="2960936at2759"/>
<evidence type="ECO:0000256" key="4">
    <source>
        <dbReference type="ARBA" id="ARBA00022490"/>
    </source>
</evidence>
<comment type="similarity">
    <text evidence="2 11">Belongs to the peptidase C54 family.</text>
</comment>
<gene>
    <name evidence="14" type="primary">ATG4</name>
    <name evidence="14" type="ORF">PRELSG_1333800</name>
</gene>
<organism evidence="14 15">
    <name type="scientific">Plasmodium relictum</name>
    <dbReference type="NCBI Taxonomy" id="85471"/>
    <lineage>
        <taxon>Eukaryota</taxon>
        <taxon>Sar</taxon>
        <taxon>Alveolata</taxon>
        <taxon>Apicomplexa</taxon>
        <taxon>Aconoidasida</taxon>
        <taxon>Haemosporida</taxon>
        <taxon>Plasmodiidae</taxon>
        <taxon>Plasmodium</taxon>
        <taxon>Plasmodium (Haemamoeba)</taxon>
    </lineage>
</organism>
<evidence type="ECO:0000256" key="9">
    <source>
        <dbReference type="ARBA" id="ARBA00023006"/>
    </source>
</evidence>
<feature type="domain" description="Peptidase C54 catalytic" evidence="13">
    <location>
        <begin position="686"/>
        <end position="947"/>
    </location>
</feature>
<keyword evidence="8 11" id="KW-0653">Protein transport</keyword>
<feature type="region of interest" description="Disordered" evidence="12">
    <location>
        <begin position="174"/>
        <end position="218"/>
    </location>
</feature>
<keyword evidence="6 11" id="KW-0378">Hydrolase</keyword>
<dbReference type="EC" id="3.4.22.-" evidence="11"/>
<dbReference type="GO" id="GO:0000423">
    <property type="term" value="P:mitophagy"/>
    <property type="evidence" value="ECO:0007669"/>
    <property type="project" value="TreeGrafter"/>
</dbReference>
<dbReference type="GO" id="GO:0015031">
    <property type="term" value="P:protein transport"/>
    <property type="evidence" value="ECO:0007669"/>
    <property type="project" value="UniProtKB-KW"/>
</dbReference>
<dbReference type="VEuPathDB" id="PlasmoDB:PRELSG_1333800"/>
<dbReference type="PANTHER" id="PTHR22624:SF49">
    <property type="entry name" value="CYSTEINE PROTEASE"/>
    <property type="match status" value="1"/>
</dbReference>
<accession>A0A1J1HDF8</accession>
<dbReference type="RefSeq" id="XP_028535970.1">
    <property type="nucleotide sequence ID" value="XM_028678866.1"/>
</dbReference>
<dbReference type="GeneID" id="39738271"/>
<evidence type="ECO:0000256" key="7">
    <source>
        <dbReference type="ARBA" id="ARBA00022807"/>
    </source>
</evidence>
<keyword evidence="7" id="KW-0788">Thiol protease</keyword>
<dbReference type="PANTHER" id="PTHR22624">
    <property type="entry name" value="CYSTEINE PROTEASE ATG4"/>
    <property type="match status" value="1"/>
</dbReference>
<protein>
    <recommendedName>
        <fullName evidence="11">Cysteine protease</fullName>
        <ecNumber evidence="11">3.4.22.-</ecNumber>
    </recommendedName>
</protein>
<dbReference type="InterPro" id="IPR005078">
    <property type="entry name" value="Peptidase_C54"/>
</dbReference>
<dbReference type="GO" id="GO:0000045">
    <property type="term" value="P:autophagosome assembly"/>
    <property type="evidence" value="ECO:0007669"/>
    <property type="project" value="TreeGrafter"/>
</dbReference>
<dbReference type="GO" id="GO:0005737">
    <property type="term" value="C:cytoplasm"/>
    <property type="evidence" value="ECO:0007669"/>
    <property type="project" value="UniProtKB-SubCell"/>
</dbReference>
<dbReference type="GO" id="GO:0004197">
    <property type="term" value="F:cysteine-type endopeptidase activity"/>
    <property type="evidence" value="ECO:0007669"/>
    <property type="project" value="TreeGrafter"/>
</dbReference>
<feature type="domain" description="Peptidase C54 catalytic" evidence="13">
    <location>
        <begin position="474"/>
        <end position="538"/>
    </location>
</feature>
<dbReference type="GO" id="GO:0019786">
    <property type="term" value="F:protein-phosphatidylethanolamide deconjugating activity"/>
    <property type="evidence" value="ECO:0007669"/>
    <property type="project" value="InterPro"/>
</dbReference>
<dbReference type="AlphaFoldDB" id="A0A1J1HDF8"/>
<comment type="subcellular location">
    <subcellularLocation>
        <location evidence="1 11">Cytoplasm</location>
    </subcellularLocation>
</comment>
<evidence type="ECO:0000259" key="13">
    <source>
        <dbReference type="Pfam" id="PF03416"/>
    </source>
</evidence>
<dbReference type="Proteomes" id="UP000220158">
    <property type="component" value="Chromosome 13"/>
</dbReference>
<evidence type="ECO:0000256" key="10">
    <source>
        <dbReference type="ARBA" id="ARBA00029362"/>
    </source>
</evidence>
<evidence type="ECO:0000256" key="12">
    <source>
        <dbReference type="SAM" id="MobiDB-lite"/>
    </source>
</evidence>
<keyword evidence="3" id="KW-0813">Transport</keyword>
<dbReference type="KEGG" id="prel:PRELSG_1333800"/>
<dbReference type="GO" id="GO:0035973">
    <property type="term" value="P:aggrephagy"/>
    <property type="evidence" value="ECO:0007669"/>
    <property type="project" value="TreeGrafter"/>
</dbReference>
<dbReference type="Pfam" id="PF03416">
    <property type="entry name" value="Peptidase_C54"/>
    <property type="match status" value="2"/>
</dbReference>
<proteinExistence type="inferred from homology"/>
<keyword evidence="5 11" id="KW-0645">Protease</keyword>
<dbReference type="EMBL" id="LN835308">
    <property type="protein sequence ID" value="CRH03964.1"/>
    <property type="molecule type" value="Genomic_DNA"/>
</dbReference>
<reference evidence="14 15" key="1">
    <citation type="submission" date="2015-04" db="EMBL/GenBank/DDBJ databases">
        <authorList>
            <consortium name="Pathogen Informatics"/>
        </authorList>
    </citation>
    <scope>NUCLEOTIDE SEQUENCE [LARGE SCALE GENOMIC DNA]</scope>
    <source>
        <strain evidence="14 15">SGS1</strain>
    </source>
</reference>
<comment type="catalytic activity">
    <reaction evidence="10">
        <text>[protein]-C-terminal L-amino acid-glycyl-phosphatidylethanolamide + H2O = [protein]-C-terminal L-amino acid-glycine + a 1,2-diacyl-sn-glycero-3-phosphoethanolamine</text>
        <dbReference type="Rhea" id="RHEA:67548"/>
        <dbReference type="Rhea" id="RHEA-COMP:17323"/>
        <dbReference type="Rhea" id="RHEA-COMP:17324"/>
        <dbReference type="ChEBI" id="CHEBI:15377"/>
        <dbReference type="ChEBI" id="CHEBI:64612"/>
        <dbReference type="ChEBI" id="CHEBI:172940"/>
        <dbReference type="ChEBI" id="CHEBI:172941"/>
    </reaction>
    <physiologicalReaction direction="left-to-right" evidence="10">
        <dbReference type="Rhea" id="RHEA:67549"/>
    </physiologicalReaction>
</comment>
<evidence type="ECO:0000313" key="15">
    <source>
        <dbReference type="Proteomes" id="UP000220158"/>
    </source>
</evidence>
<keyword evidence="9 11" id="KW-0072">Autophagy</keyword>
<name>A0A1J1HDF8_PLARL</name>
<comment type="function">
    <text evidence="11">Cysteine protease that plays a key role in autophagy by mediating both proteolytic activation and delipidation of ATG8 family proteins.</text>
</comment>
<evidence type="ECO:0000256" key="1">
    <source>
        <dbReference type="ARBA" id="ARBA00004496"/>
    </source>
</evidence>
<evidence type="ECO:0000256" key="6">
    <source>
        <dbReference type="ARBA" id="ARBA00022801"/>
    </source>
</evidence>
<evidence type="ECO:0000256" key="2">
    <source>
        <dbReference type="ARBA" id="ARBA00010958"/>
    </source>
</evidence>